<comment type="similarity">
    <text evidence="1">Belongs to the FGGY kinase family.</text>
</comment>
<feature type="domain" description="Carbohydrate kinase FGGY N-terminal" evidence="4">
    <location>
        <begin position="130"/>
        <end position="239"/>
    </location>
</feature>
<organism evidence="6 7">
    <name type="scientific">Massilia timonae</name>
    <dbReference type="NCBI Taxonomy" id="47229"/>
    <lineage>
        <taxon>Bacteria</taxon>
        <taxon>Pseudomonadati</taxon>
        <taxon>Pseudomonadota</taxon>
        <taxon>Betaproteobacteria</taxon>
        <taxon>Burkholderiales</taxon>
        <taxon>Oxalobacteraceae</taxon>
        <taxon>Telluria group</taxon>
        <taxon>Massilia</taxon>
    </lineage>
</organism>
<dbReference type="Proteomes" id="UP000180246">
    <property type="component" value="Unassembled WGS sequence"/>
</dbReference>
<dbReference type="AlphaFoldDB" id="A0A1S2N9V1"/>
<dbReference type="InterPro" id="IPR049382">
    <property type="entry name" value="FGGY_C_2"/>
</dbReference>
<dbReference type="InterPro" id="IPR050406">
    <property type="entry name" value="FGGY_Carb_Kinase"/>
</dbReference>
<evidence type="ECO:0000256" key="3">
    <source>
        <dbReference type="ARBA" id="ARBA00022777"/>
    </source>
</evidence>
<dbReference type="CDD" id="cd07772">
    <property type="entry name" value="ASKHA_NBD_FGGY_NaCK-like"/>
    <property type="match status" value="1"/>
</dbReference>
<protein>
    <submittedName>
        <fullName evidence="6">Uncharacterized protein</fullName>
    </submittedName>
</protein>
<dbReference type="Pfam" id="PF00370">
    <property type="entry name" value="FGGY_N"/>
    <property type="match status" value="1"/>
</dbReference>
<reference evidence="6 7" key="1">
    <citation type="submission" date="2014-10" db="EMBL/GenBank/DDBJ databases">
        <authorList>
            <person name="Seo M.-J."/>
            <person name="Seok Y.J."/>
            <person name="Cha I.-T."/>
        </authorList>
    </citation>
    <scope>NUCLEOTIDE SEQUENCE [LARGE SCALE GENOMIC DNA]</scope>
    <source>
        <strain evidence="6 7">NEU</strain>
    </source>
</reference>
<name>A0A1S2N9V1_9BURK</name>
<evidence type="ECO:0000259" key="5">
    <source>
        <dbReference type="Pfam" id="PF21546"/>
    </source>
</evidence>
<evidence type="ECO:0000313" key="7">
    <source>
        <dbReference type="Proteomes" id="UP000180246"/>
    </source>
</evidence>
<dbReference type="GO" id="GO:0016301">
    <property type="term" value="F:kinase activity"/>
    <property type="evidence" value="ECO:0007669"/>
    <property type="project" value="UniProtKB-KW"/>
</dbReference>
<keyword evidence="2" id="KW-0808">Transferase</keyword>
<dbReference type="Gene3D" id="3.30.420.40">
    <property type="match status" value="2"/>
</dbReference>
<feature type="domain" description="Carbohydrate kinase FGGY C-terminal" evidence="5">
    <location>
        <begin position="252"/>
        <end position="425"/>
    </location>
</feature>
<evidence type="ECO:0000313" key="6">
    <source>
        <dbReference type="EMBL" id="OIJ41825.1"/>
    </source>
</evidence>
<dbReference type="SUPFAM" id="SSF53067">
    <property type="entry name" value="Actin-like ATPase domain"/>
    <property type="match status" value="1"/>
</dbReference>
<dbReference type="EMBL" id="JRYB01000001">
    <property type="protein sequence ID" value="OIJ41825.1"/>
    <property type="molecule type" value="Genomic_DNA"/>
</dbReference>
<accession>A0A1S2N9V1</accession>
<comment type="caution">
    <text evidence="6">The sequence shown here is derived from an EMBL/GenBank/DDBJ whole genome shotgun (WGS) entry which is preliminary data.</text>
</comment>
<sequence length="468" mass="49793">MQATPDDALIVLDIGKTNVKLALVDAAGRLLAERRRPNAILHDGPYPHHDTDGIWDWMLATCRAFAGQARVTAIVPVTHGATAALVDDDGLVLPVLDYEAALPGLDYAALRPAYAQTCSPLLPAGLNLGRQLAWLRQHHPEPFARARHILMYPQYWAWRLCGVAAGEATSLGCHTDMWDPVRQDYSSLVTRMGWEAQMPPLAPAWAALGVLRPEVAQATGLAPGCEVLCGIHDSNASLLRHLGRDGADVPSAPRTVLSTGTWLIAAAFGVGLAGLREDADMLANTNALGQPVACMRFMGGREFGALAGDQPGTCSFEQLERLIARGTMALPCFADGGGPFAGRAGRIAGPPAADVGERFALATLYCVLMTDYCLDALGARGPITVEGSFTANPWFGPLLASLRPHQALAYSDDASGTTCGGWLLRYRDATPTIQHHPKPPRAVAGLSAYRDAWRAALSTATPQLSHAH</sequence>
<evidence type="ECO:0000259" key="4">
    <source>
        <dbReference type="Pfam" id="PF00370"/>
    </source>
</evidence>
<dbReference type="GO" id="GO:0005975">
    <property type="term" value="P:carbohydrate metabolic process"/>
    <property type="evidence" value="ECO:0007669"/>
    <property type="project" value="InterPro"/>
</dbReference>
<dbReference type="InterPro" id="IPR043129">
    <property type="entry name" value="ATPase_NBD"/>
</dbReference>
<dbReference type="Pfam" id="PF21546">
    <property type="entry name" value="FGGY_C_2"/>
    <property type="match status" value="1"/>
</dbReference>
<proteinExistence type="inferred from homology"/>
<evidence type="ECO:0000256" key="1">
    <source>
        <dbReference type="ARBA" id="ARBA00009156"/>
    </source>
</evidence>
<dbReference type="InterPro" id="IPR018484">
    <property type="entry name" value="FGGY_N"/>
</dbReference>
<dbReference type="PANTHER" id="PTHR43095">
    <property type="entry name" value="SUGAR KINASE"/>
    <property type="match status" value="1"/>
</dbReference>
<dbReference type="RefSeq" id="WP_071362536.1">
    <property type="nucleotide sequence ID" value="NZ_JRYB01000001.1"/>
</dbReference>
<keyword evidence="3" id="KW-0418">Kinase</keyword>
<dbReference type="PANTHER" id="PTHR43095:SF5">
    <property type="entry name" value="XYLULOSE KINASE"/>
    <property type="match status" value="1"/>
</dbReference>
<evidence type="ECO:0000256" key="2">
    <source>
        <dbReference type="ARBA" id="ARBA00022679"/>
    </source>
</evidence>
<gene>
    <name evidence="6" type="ORF">LO55_3666</name>
</gene>